<feature type="chain" id="PRO_5040773504" evidence="2">
    <location>
        <begin position="34"/>
        <end position="500"/>
    </location>
</feature>
<dbReference type="PANTHER" id="PTHR40050:SF1">
    <property type="entry name" value="INNER SPORE COAT PROTEIN H"/>
    <property type="match status" value="1"/>
</dbReference>
<evidence type="ECO:0000256" key="1">
    <source>
        <dbReference type="SAM" id="MobiDB-lite"/>
    </source>
</evidence>
<dbReference type="Pfam" id="PF08757">
    <property type="entry name" value="CotH"/>
    <property type="match status" value="1"/>
</dbReference>
<name>A0A9X1Z5S9_9GAMM</name>
<sequence length="500" mass="56995">MLTINKLNNNNRRLNQPMMLLLIIMLASMLVLTGCDSGASDSTTDTSEVASITDTDTSMDTDTDTDTEVTDADFEATDWTDETHSKDAEPNFDEVFSDTEVKRFDIVVTEARWQSMLDDMAELYGEFGRNSSNSLSDTDEDPIFVPAEVFYNGTQWYRVGIRFKGNSSLQTSWQQGILKLAFKLDFDEYEDDYPQIKNQRFYGFKKFSLKNNYNDESMLRDKVAADVFKDAGLAVSHTGFYTLYVDHGDGPEYFGLYTLVEEVDDTVIDTQFSSDDGNLYKPEDDGAMFVEGSFNQDDFEKKTNEDDEDWSDIEALFSALHDDTYTSDRATWRTNLEAVFDVDVFLKYLAVNGIIQNWDTYGLMPHNYYLYNNPDTSKLTWIPWDNNEALQDGNMGGALALDFSDLNSSSWPLIAKLYADDVYREQYNEYILEVISDAFETNKMQANYNASSALVAPYATTEISGYTFLESTNDFYNAVDKLLEHAEDRATAVDKYLDTQ</sequence>
<feature type="signal peptide" evidence="2">
    <location>
        <begin position="1"/>
        <end position="33"/>
    </location>
</feature>
<reference evidence="3" key="1">
    <citation type="submission" date="2022-01" db="EMBL/GenBank/DDBJ databases">
        <title>Whole genome-based taxonomy of the Shewanellaceae.</title>
        <authorList>
            <person name="Martin-Rodriguez A.J."/>
        </authorList>
    </citation>
    <scope>NUCLEOTIDE SEQUENCE</scope>
    <source>
        <strain evidence="3">DSM 23803</strain>
    </source>
</reference>
<protein>
    <submittedName>
        <fullName evidence="3">CotH kinase family protein</fullName>
    </submittedName>
</protein>
<dbReference type="RefSeq" id="WP_229779828.1">
    <property type="nucleotide sequence ID" value="NZ_BMQI01000001.1"/>
</dbReference>
<keyword evidence="2" id="KW-0732">Signal</keyword>
<evidence type="ECO:0000313" key="3">
    <source>
        <dbReference type="EMBL" id="MCL1103892.1"/>
    </source>
</evidence>
<dbReference type="EMBL" id="JAKILJ010000001">
    <property type="protein sequence ID" value="MCL1103892.1"/>
    <property type="molecule type" value="Genomic_DNA"/>
</dbReference>
<keyword evidence="3" id="KW-0808">Transferase</keyword>
<feature type="compositionally biased region" description="Acidic residues" evidence="1">
    <location>
        <begin position="57"/>
        <end position="80"/>
    </location>
</feature>
<dbReference type="AlphaFoldDB" id="A0A9X1Z5S9"/>
<feature type="region of interest" description="Disordered" evidence="1">
    <location>
        <begin position="38"/>
        <end position="90"/>
    </location>
</feature>
<keyword evidence="3" id="KW-0418">Kinase</keyword>
<gene>
    <name evidence="3" type="ORF">L2749_01230</name>
</gene>
<proteinExistence type="predicted"/>
<accession>A0A9X1Z5S9</accession>
<organism evidence="3 4">
    <name type="scientific">Shewanella algicola</name>
    <dbReference type="NCBI Taxonomy" id="640633"/>
    <lineage>
        <taxon>Bacteria</taxon>
        <taxon>Pseudomonadati</taxon>
        <taxon>Pseudomonadota</taxon>
        <taxon>Gammaproteobacteria</taxon>
        <taxon>Alteromonadales</taxon>
        <taxon>Shewanellaceae</taxon>
        <taxon>Shewanella</taxon>
    </lineage>
</organism>
<dbReference type="PROSITE" id="PS51257">
    <property type="entry name" value="PROKAR_LIPOPROTEIN"/>
    <property type="match status" value="1"/>
</dbReference>
<dbReference type="InterPro" id="IPR014867">
    <property type="entry name" value="Spore_coat_CotH_CotH2/3/7"/>
</dbReference>
<comment type="caution">
    <text evidence="3">The sequence shown here is derived from an EMBL/GenBank/DDBJ whole genome shotgun (WGS) entry which is preliminary data.</text>
</comment>
<evidence type="ECO:0000313" key="4">
    <source>
        <dbReference type="Proteomes" id="UP001139408"/>
    </source>
</evidence>
<dbReference type="PANTHER" id="PTHR40050">
    <property type="entry name" value="INNER SPORE COAT PROTEIN H"/>
    <property type="match status" value="1"/>
</dbReference>
<evidence type="ECO:0000256" key="2">
    <source>
        <dbReference type="SAM" id="SignalP"/>
    </source>
</evidence>
<dbReference type="Proteomes" id="UP001139408">
    <property type="component" value="Unassembled WGS sequence"/>
</dbReference>
<keyword evidence="4" id="KW-1185">Reference proteome</keyword>
<dbReference type="GO" id="GO:0016301">
    <property type="term" value="F:kinase activity"/>
    <property type="evidence" value="ECO:0007669"/>
    <property type="project" value="UniProtKB-KW"/>
</dbReference>
<feature type="compositionally biased region" description="Low complexity" evidence="1">
    <location>
        <begin position="38"/>
        <end position="56"/>
    </location>
</feature>